<proteinExistence type="predicted"/>
<sequence length="45" mass="5139">MMKAMVMCDGVDVTSLWKGNLESIPRETILYYFGKNNLNSIRKGN</sequence>
<keyword evidence="2" id="KW-1185">Reference proteome</keyword>
<dbReference type="Proteomes" id="UP001176883">
    <property type="component" value="Unassembled WGS sequence"/>
</dbReference>
<organism evidence="1 2">
    <name type="scientific">Flavivirga aquimarina</name>
    <dbReference type="NCBI Taxonomy" id="2027862"/>
    <lineage>
        <taxon>Bacteria</taxon>
        <taxon>Pseudomonadati</taxon>
        <taxon>Bacteroidota</taxon>
        <taxon>Flavobacteriia</taxon>
        <taxon>Flavobacteriales</taxon>
        <taxon>Flavobacteriaceae</taxon>
        <taxon>Flavivirga</taxon>
    </lineage>
</organism>
<dbReference type="EMBL" id="JAUOEK010000101">
    <property type="protein sequence ID" value="MDO5970005.1"/>
    <property type="molecule type" value="Genomic_DNA"/>
</dbReference>
<evidence type="ECO:0000313" key="1">
    <source>
        <dbReference type="EMBL" id="MDO5970005.1"/>
    </source>
</evidence>
<gene>
    <name evidence="1" type="ORF">Q4Q35_09300</name>
</gene>
<reference evidence="1" key="1">
    <citation type="submission" date="2023-07" db="EMBL/GenBank/DDBJ databases">
        <title>Two novel species in the genus Flavivirga.</title>
        <authorList>
            <person name="Kwon K."/>
        </authorList>
    </citation>
    <scope>NUCLEOTIDE SEQUENCE</scope>
    <source>
        <strain evidence="1">KCTC 52353</strain>
    </source>
</reference>
<protein>
    <submittedName>
        <fullName evidence="1">Uncharacterized protein</fullName>
    </submittedName>
</protein>
<evidence type="ECO:0000313" key="2">
    <source>
        <dbReference type="Proteomes" id="UP001176883"/>
    </source>
</evidence>
<name>A0ABT8WA73_9FLAO</name>
<accession>A0ABT8WA73</accession>
<dbReference type="RefSeq" id="WP_303277697.1">
    <property type="nucleotide sequence ID" value="NZ_JAUOEK010000101.1"/>
</dbReference>
<comment type="caution">
    <text evidence="1">The sequence shown here is derived from an EMBL/GenBank/DDBJ whole genome shotgun (WGS) entry which is preliminary data.</text>
</comment>